<dbReference type="PANTHER" id="PTHR21240:SF28">
    <property type="entry name" value="ISO-OROTATE DECARBOXYLASE (EUROFUNG)"/>
    <property type="match status" value="1"/>
</dbReference>
<dbReference type="InterPro" id="IPR032466">
    <property type="entry name" value="Metal_Hydrolase"/>
</dbReference>
<gene>
    <name evidence="3" type="ORF">GCM10022232_63460</name>
</gene>
<dbReference type="Proteomes" id="UP001500456">
    <property type="component" value="Unassembled WGS sequence"/>
</dbReference>
<protein>
    <submittedName>
        <fullName evidence="3">Amidohydrolase family protein</fullName>
    </submittedName>
</protein>
<evidence type="ECO:0000256" key="1">
    <source>
        <dbReference type="ARBA" id="ARBA00023239"/>
    </source>
</evidence>
<dbReference type="EMBL" id="BAAAZX010000021">
    <property type="protein sequence ID" value="GAA4012686.1"/>
    <property type="molecule type" value="Genomic_DNA"/>
</dbReference>
<reference evidence="4" key="1">
    <citation type="journal article" date="2019" name="Int. J. Syst. Evol. Microbiol.">
        <title>The Global Catalogue of Microorganisms (GCM) 10K type strain sequencing project: providing services to taxonomists for standard genome sequencing and annotation.</title>
        <authorList>
            <consortium name="The Broad Institute Genomics Platform"/>
            <consortium name="The Broad Institute Genome Sequencing Center for Infectious Disease"/>
            <person name="Wu L."/>
            <person name="Ma J."/>
        </authorList>
    </citation>
    <scope>NUCLEOTIDE SEQUENCE [LARGE SCALE GENOMIC DNA]</scope>
    <source>
        <strain evidence="4">JCM 16924</strain>
    </source>
</reference>
<sequence>MNSLEAVAGPFRRVMFDAVNHYCEPEAAFFRYLDPVMSSSLRARHELAANIRPGAGQPPFLAFGGTVGGTSNGWPVSRNGVPTAARRAGAVPASHWSREARMDLMNAQGIERAWFFPMVATTWEDRLRADPEYCARLFAAFNRWLEEDWGFAYQDRIFAAPYISLADPTHAVDMLKWCLTHDARVVMIRPTAAWTRHGVLSPTSPQFDGLWGLAQESGVTVAVHAGEAGYMRHGYATVDVPHGTPDSEQLIWSYLHEERPIFDFLAAALIDRLFERFPGLRLASVENGSRFLPHLISKVTTVRDNHASRFSEDPIDLLRQHVWVVPHWHDDINEVVELLGAGHVLFGSGWPLPGGPDSPSDYVGELAHLPSDEQTAILHGNADLLNQRMPRWAVLGHQHSTAT</sequence>
<dbReference type="Pfam" id="PF04909">
    <property type="entry name" value="Amidohydro_2"/>
    <property type="match status" value="1"/>
</dbReference>
<organism evidence="3 4">
    <name type="scientific">Streptomyces plumbiresistens</name>
    <dbReference type="NCBI Taxonomy" id="511811"/>
    <lineage>
        <taxon>Bacteria</taxon>
        <taxon>Bacillati</taxon>
        <taxon>Actinomycetota</taxon>
        <taxon>Actinomycetes</taxon>
        <taxon>Kitasatosporales</taxon>
        <taxon>Streptomycetaceae</taxon>
        <taxon>Streptomyces</taxon>
    </lineage>
</organism>
<keyword evidence="1" id="KW-0456">Lyase</keyword>
<proteinExistence type="predicted"/>
<dbReference type="InterPro" id="IPR032465">
    <property type="entry name" value="ACMSD"/>
</dbReference>
<dbReference type="RefSeq" id="WP_345568005.1">
    <property type="nucleotide sequence ID" value="NZ_BAAAZX010000021.1"/>
</dbReference>
<dbReference type="SUPFAM" id="SSF51556">
    <property type="entry name" value="Metallo-dependent hydrolases"/>
    <property type="match status" value="1"/>
</dbReference>
<evidence type="ECO:0000259" key="2">
    <source>
        <dbReference type="Pfam" id="PF04909"/>
    </source>
</evidence>
<feature type="domain" description="Amidohydrolase-related" evidence="2">
    <location>
        <begin position="94"/>
        <end position="382"/>
    </location>
</feature>
<dbReference type="Gene3D" id="3.20.20.140">
    <property type="entry name" value="Metal-dependent hydrolases"/>
    <property type="match status" value="1"/>
</dbReference>
<dbReference type="InterPro" id="IPR006680">
    <property type="entry name" value="Amidohydro-rel"/>
</dbReference>
<comment type="caution">
    <text evidence="3">The sequence shown here is derived from an EMBL/GenBank/DDBJ whole genome shotgun (WGS) entry which is preliminary data.</text>
</comment>
<dbReference type="PANTHER" id="PTHR21240">
    <property type="entry name" value="2-AMINO-3-CARBOXYLMUCONATE-6-SEMIALDEHYDE DECARBOXYLASE"/>
    <property type="match status" value="1"/>
</dbReference>
<evidence type="ECO:0000313" key="3">
    <source>
        <dbReference type="EMBL" id="GAA4012686.1"/>
    </source>
</evidence>
<evidence type="ECO:0000313" key="4">
    <source>
        <dbReference type="Proteomes" id="UP001500456"/>
    </source>
</evidence>
<accession>A0ABP7SJV1</accession>
<name>A0ABP7SJV1_9ACTN</name>
<keyword evidence="4" id="KW-1185">Reference proteome</keyword>